<dbReference type="EMBL" id="QKWH01000016">
    <property type="protein sequence ID" value="PZR51745.1"/>
    <property type="molecule type" value="Genomic_DNA"/>
</dbReference>
<dbReference type="Proteomes" id="UP000248783">
    <property type="component" value="Unassembled WGS sequence"/>
</dbReference>
<accession>A0A2W5WV93</accession>
<evidence type="ECO:0000313" key="3">
    <source>
        <dbReference type="Proteomes" id="UP000248783"/>
    </source>
</evidence>
<name>A0A2W5WV93_9MICO</name>
<keyword evidence="3" id="KW-1185">Reference proteome</keyword>
<feature type="region of interest" description="Disordered" evidence="1">
    <location>
        <begin position="21"/>
        <end position="65"/>
    </location>
</feature>
<comment type="caution">
    <text evidence="2">The sequence shown here is derived from an EMBL/GenBank/DDBJ whole genome shotgun (WGS) entry which is preliminary data.</text>
</comment>
<evidence type="ECO:0000256" key="1">
    <source>
        <dbReference type="SAM" id="MobiDB-lite"/>
    </source>
</evidence>
<evidence type="ECO:0000313" key="2">
    <source>
        <dbReference type="EMBL" id="PZR51745.1"/>
    </source>
</evidence>
<dbReference type="AlphaFoldDB" id="A0A2W5WV93"/>
<sequence length="65" mass="6605">PTGVALLEGALRPGLALEAGLQGVPSGVGASRSENDGRESSGAVCGVRTPRRDRVAPGNWVARRP</sequence>
<gene>
    <name evidence="2" type="ORF">DNL40_14815</name>
</gene>
<reference evidence="2 3" key="1">
    <citation type="submission" date="2018-06" db="EMBL/GenBank/DDBJ databases">
        <title>Whole genome sequencing of a novel hydrocarbon degrading bacterial strain, PW21 isolated from oil contaminated produced water sample.</title>
        <authorList>
            <person name="Nagkirti P."/>
            <person name="Shaikh A."/>
            <person name="Gowdaman V."/>
            <person name="Engineer A.E."/>
            <person name="Dagar S."/>
            <person name="Dhakephalkar P.K."/>
        </authorList>
    </citation>
    <scope>NUCLEOTIDE SEQUENCE [LARGE SCALE GENOMIC DNA]</scope>
    <source>
        <strain evidence="2 3">PW21</strain>
    </source>
</reference>
<organism evidence="2 3">
    <name type="scientific">Xylanimonas oleitrophica</name>
    <dbReference type="NCBI Taxonomy" id="2607479"/>
    <lineage>
        <taxon>Bacteria</taxon>
        <taxon>Bacillati</taxon>
        <taxon>Actinomycetota</taxon>
        <taxon>Actinomycetes</taxon>
        <taxon>Micrococcales</taxon>
        <taxon>Promicromonosporaceae</taxon>
        <taxon>Xylanimonas</taxon>
    </lineage>
</organism>
<feature type="non-terminal residue" evidence="2">
    <location>
        <position position="1"/>
    </location>
</feature>
<dbReference type="RefSeq" id="WP_218926080.1">
    <property type="nucleotide sequence ID" value="NZ_QKWH01000016.1"/>
</dbReference>
<proteinExistence type="predicted"/>
<protein>
    <submittedName>
        <fullName evidence="2">Uncharacterized protein</fullName>
    </submittedName>
</protein>